<evidence type="ECO:0000313" key="3">
    <source>
        <dbReference type="Proteomes" id="UP001266305"/>
    </source>
</evidence>
<evidence type="ECO:0000256" key="1">
    <source>
        <dbReference type="SAM" id="MobiDB-lite"/>
    </source>
</evidence>
<proteinExistence type="predicted"/>
<comment type="caution">
    <text evidence="2">The sequence shown here is derived from an EMBL/GenBank/DDBJ whole genome shotgun (WGS) entry which is preliminary data.</text>
</comment>
<dbReference type="EMBL" id="JASSZA010000003">
    <property type="protein sequence ID" value="KAK2116293.1"/>
    <property type="molecule type" value="Genomic_DNA"/>
</dbReference>
<evidence type="ECO:0000313" key="2">
    <source>
        <dbReference type="EMBL" id="KAK2116293.1"/>
    </source>
</evidence>
<keyword evidence="3" id="KW-1185">Reference proteome</keyword>
<protein>
    <submittedName>
        <fullName evidence="2">Uncharacterized protein</fullName>
    </submittedName>
</protein>
<reference evidence="2 3" key="1">
    <citation type="submission" date="2023-05" db="EMBL/GenBank/DDBJ databases">
        <title>B98-5 Cell Line De Novo Hybrid Assembly: An Optical Mapping Approach.</title>
        <authorList>
            <person name="Kananen K."/>
            <person name="Auerbach J.A."/>
            <person name="Kautto E."/>
            <person name="Blachly J.S."/>
        </authorList>
    </citation>
    <scope>NUCLEOTIDE SEQUENCE [LARGE SCALE GENOMIC DNA]</scope>
    <source>
        <strain evidence="2">B95-8</strain>
        <tissue evidence="2">Cell line</tissue>
    </source>
</reference>
<feature type="region of interest" description="Disordered" evidence="1">
    <location>
        <begin position="65"/>
        <end position="96"/>
    </location>
</feature>
<name>A0ABQ9W3T7_SAGOE</name>
<accession>A0ABQ9W3T7</accession>
<feature type="compositionally biased region" description="Polar residues" evidence="1">
    <location>
        <begin position="82"/>
        <end position="96"/>
    </location>
</feature>
<gene>
    <name evidence="2" type="ORF">P7K49_006919</name>
</gene>
<dbReference type="Proteomes" id="UP001266305">
    <property type="component" value="Unassembled WGS sequence"/>
</dbReference>
<organism evidence="2 3">
    <name type="scientific">Saguinus oedipus</name>
    <name type="common">Cotton-top tamarin</name>
    <name type="synonym">Oedipomidas oedipus</name>
    <dbReference type="NCBI Taxonomy" id="9490"/>
    <lineage>
        <taxon>Eukaryota</taxon>
        <taxon>Metazoa</taxon>
        <taxon>Chordata</taxon>
        <taxon>Craniata</taxon>
        <taxon>Vertebrata</taxon>
        <taxon>Euteleostomi</taxon>
        <taxon>Mammalia</taxon>
        <taxon>Eutheria</taxon>
        <taxon>Euarchontoglires</taxon>
        <taxon>Primates</taxon>
        <taxon>Haplorrhini</taxon>
        <taxon>Platyrrhini</taxon>
        <taxon>Cebidae</taxon>
        <taxon>Callitrichinae</taxon>
        <taxon>Saguinus</taxon>
    </lineage>
</organism>
<sequence length="96" mass="10740">MTTSSPLKHPAVEGIPSNRLLEEYHYKGLSPFLFLSHREELELGAHLSLFADGSTPAPVNFPMEFKDHPPQELSPENMRVENFTSQMSPASSLDET</sequence>